<dbReference type="PANTHER" id="PTHR30614:SF20">
    <property type="entry name" value="GLUTAMINE TRANSPORT SYSTEM PERMEASE PROTEIN GLNP"/>
    <property type="match status" value="1"/>
</dbReference>
<dbReference type="SMART" id="SM00062">
    <property type="entry name" value="PBPb"/>
    <property type="match status" value="1"/>
</dbReference>
<evidence type="ECO:0000256" key="1">
    <source>
        <dbReference type="ARBA" id="ARBA00004141"/>
    </source>
</evidence>
<comment type="caution">
    <text evidence="10">The sequence shown here is derived from an EMBL/GenBank/DDBJ whole genome shotgun (WGS) entry which is preliminary data.</text>
</comment>
<feature type="transmembrane region" description="Helical" evidence="7">
    <location>
        <begin position="372"/>
        <end position="394"/>
    </location>
</feature>
<dbReference type="Gene3D" id="1.10.3720.10">
    <property type="entry name" value="MetI-like"/>
    <property type="match status" value="1"/>
</dbReference>
<dbReference type="GeneID" id="41339388"/>
<protein>
    <submittedName>
        <fullName evidence="10">Transporter substrate-binding domain-containing protein</fullName>
    </submittedName>
</protein>
<evidence type="ECO:0000256" key="2">
    <source>
        <dbReference type="ARBA" id="ARBA00010072"/>
    </source>
</evidence>
<evidence type="ECO:0000256" key="4">
    <source>
        <dbReference type="ARBA" id="ARBA00022970"/>
    </source>
</evidence>
<dbReference type="GO" id="GO:0006865">
    <property type="term" value="P:amino acid transport"/>
    <property type="evidence" value="ECO:0007669"/>
    <property type="project" value="UniProtKB-KW"/>
</dbReference>
<dbReference type="CDD" id="cd13627">
    <property type="entry name" value="PBP2_AA_binding_like_2"/>
    <property type="match status" value="1"/>
</dbReference>
<accession>A0A553IGA9</accession>
<keyword evidence="4" id="KW-0029">Amino-acid transport</keyword>
<dbReference type="PROSITE" id="PS51257">
    <property type="entry name" value="PROKAR_LIPOPROTEIN"/>
    <property type="match status" value="1"/>
</dbReference>
<evidence type="ECO:0000259" key="9">
    <source>
        <dbReference type="PROSITE" id="PS50928"/>
    </source>
</evidence>
<gene>
    <name evidence="10" type="ORF">FNV44_05815</name>
</gene>
<dbReference type="InterPro" id="IPR000515">
    <property type="entry name" value="MetI-like"/>
</dbReference>
<evidence type="ECO:0000256" key="3">
    <source>
        <dbReference type="ARBA" id="ARBA00022692"/>
    </source>
</evidence>
<dbReference type="SUPFAM" id="SSF53850">
    <property type="entry name" value="Periplasmic binding protein-like II"/>
    <property type="match status" value="1"/>
</dbReference>
<dbReference type="GO" id="GO:0055085">
    <property type="term" value="P:transmembrane transport"/>
    <property type="evidence" value="ECO:0007669"/>
    <property type="project" value="InterPro"/>
</dbReference>
<feature type="signal peptide" evidence="8">
    <location>
        <begin position="1"/>
        <end position="19"/>
    </location>
</feature>
<dbReference type="Gene3D" id="3.40.190.10">
    <property type="entry name" value="Periplasmic binding protein-like II"/>
    <property type="match status" value="2"/>
</dbReference>
<dbReference type="InterPro" id="IPR043429">
    <property type="entry name" value="ArtM/GltK/GlnP/TcyL/YhdX-like"/>
</dbReference>
<feature type="transmembrane region" description="Helical" evidence="7">
    <location>
        <begin position="479"/>
        <end position="500"/>
    </location>
</feature>
<keyword evidence="3 7" id="KW-0812">Transmembrane</keyword>
<name>A0A553IGA9_ACHLA</name>
<dbReference type="InterPro" id="IPR001638">
    <property type="entry name" value="Solute-binding_3/MltF_N"/>
</dbReference>
<evidence type="ECO:0000256" key="7">
    <source>
        <dbReference type="RuleBase" id="RU363032"/>
    </source>
</evidence>
<reference evidence="10 11" key="1">
    <citation type="submission" date="2019-07" db="EMBL/GenBank/DDBJ databases">
        <title>Genome sequence of Acholeplasma laidlawii strain with increased resistance to erythromycin.</title>
        <authorList>
            <person name="Medvedeva E.S."/>
            <person name="Baranova N.B."/>
            <person name="Siniagina M.N."/>
            <person name="Mouzykantov A."/>
            <person name="Chernova O.A."/>
            <person name="Chernov V.M."/>
        </authorList>
    </citation>
    <scope>NUCLEOTIDE SEQUENCE [LARGE SCALE GENOMIC DNA]</scope>
    <source>
        <strain evidence="10 11">PG8REry</strain>
    </source>
</reference>
<dbReference type="GO" id="GO:0005886">
    <property type="term" value="C:plasma membrane"/>
    <property type="evidence" value="ECO:0007669"/>
    <property type="project" value="UniProtKB-SubCell"/>
</dbReference>
<dbReference type="EMBL" id="VKID01000002">
    <property type="protein sequence ID" value="TRX99221.1"/>
    <property type="molecule type" value="Genomic_DNA"/>
</dbReference>
<proteinExistence type="inferred from homology"/>
<feature type="transmembrane region" description="Helical" evidence="7">
    <location>
        <begin position="289"/>
        <end position="318"/>
    </location>
</feature>
<comment type="subcellular location">
    <subcellularLocation>
        <location evidence="7">Cell membrane</location>
        <topology evidence="7">Multi-pass membrane protein</topology>
    </subcellularLocation>
    <subcellularLocation>
        <location evidence="1">Membrane</location>
        <topology evidence="1">Multi-pass membrane protein</topology>
    </subcellularLocation>
</comment>
<dbReference type="Pfam" id="PF00528">
    <property type="entry name" value="BPD_transp_1"/>
    <property type="match status" value="1"/>
</dbReference>
<feature type="transmembrane region" description="Helical" evidence="7">
    <location>
        <begin position="338"/>
        <end position="366"/>
    </location>
</feature>
<comment type="similarity">
    <text evidence="2">Belongs to the binding-protein-dependent transport system permease family. HisMQ subfamily.</text>
</comment>
<dbReference type="SUPFAM" id="SSF161098">
    <property type="entry name" value="MetI-like"/>
    <property type="match status" value="1"/>
</dbReference>
<evidence type="ECO:0000313" key="11">
    <source>
        <dbReference type="Proteomes" id="UP000315938"/>
    </source>
</evidence>
<evidence type="ECO:0000256" key="5">
    <source>
        <dbReference type="ARBA" id="ARBA00022989"/>
    </source>
</evidence>
<dbReference type="OMA" id="MVQAAVI"/>
<evidence type="ECO:0000256" key="6">
    <source>
        <dbReference type="ARBA" id="ARBA00023136"/>
    </source>
</evidence>
<dbReference type="RefSeq" id="WP_012243181.1">
    <property type="nucleotide sequence ID" value="NZ_JACAOE010000002.1"/>
</dbReference>
<sequence length="512" mass="56121">MKKLVTILIVLIMSTTLIACTTQANNETKKDLVVGLEAAYAPFNWTVTSVSDYAYPISNQPGSYVDGYDVQMSKELANIMDRNLVIKAIEWDGLIPALNSGEIDVIIAGMSPTSERKLQINFSDEYYRSEIVMVVKKDSNYASASKLTDFNGSKVVAQRGTLYDDLIPQIENVVHQTPLDAYSNLVASVMTNVSDAFVAELPVAESVVKSNPSLTIVKFEQGFGFTSEESDITVSVGVRKSDTELLDEINSALSTISVETRNEMMTAAVIRNNESELSIFDLIGKYVSLFIQGVGVTLLLAIIGTLGGFILSLILVWLKTQIVDKKRDGFIRILFKRLTSGIATIYIVLFRGTPMIVQAMIFYYGVKLIFDLSWWTPLSAGLIIVVLNTAAYIAEILRGSMNAIDKGQMEAARSLGFSRVKSLLYIVYPQAIKNALPAIGNEFIVNLKDTAVLSVIGVLDLFNATRQVVGATYDTVTPFVITAIIYLVLTGVTSLAVNYLENRQAGKEVKHA</sequence>
<dbReference type="Proteomes" id="UP000315938">
    <property type="component" value="Unassembled WGS sequence"/>
</dbReference>
<dbReference type="InterPro" id="IPR035906">
    <property type="entry name" value="MetI-like_sf"/>
</dbReference>
<dbReference type="PANTHER" id="PTHR30614">
    <property type="entry name" value="MEMBRANE COMPONENT OF AMINO ACID ABC TRANSPORTER"/>
    <property type="match status" value="1"/>
</dbReference>
<evidence type="ECO:0000313" key="10">
    <source>
        <dbReference type="EMBL" id="TRX99221.1"/>
    </source>
</evidence>
<dbReference type="Pfam" id="PF00497">
    <property type="entry name" value="SBP_bac_3"/>
    <property type="match status" value="1"/>
</dbReference>
<feature type="chain" id="PRO_5022808893" evidence="8">
    <location>
        <begin position="20"/>
        <end position="512"/>
    </location>
</feature>
<keyword evidence="8" id="KW-0732">Signal</keyword>
<dbReference type="PROSITE" id="PS50928">
    <property type="entry name" value="ABC_TM1"/>
    <property type="match status" value="1"/>
</dbReference>
<organism evidence="10 11">
    <name type="scientific">Acholeplasma laidlawii</name>
    <dbReference type="NCBI Taxonomy" id="2148"/>
    <lineage>
        <taxon>Bacteria</taxon>
        <taxon>Bacillati</taxon>
        <taxon>Mycoplasmatota</taxon>
        <taxon>Mollicutes</taxon>
        <taxon>Acholeplasmatales</taxon>
        <taxon>Acholeplasmataceae</taxon>
        <taxon>Acholeplasma</taxon>
    </lineage>
</organism>
<dbReference type="CDD" id="cd06261">
    <property type="entry name" value="TM_PBP2"/>
    <property type="match status" value="1"/>
</dbReference>
<evidence type="ECO:0000256" key="8">
    <source>
        <dbReference type="SAM" id="SignalP"/>
    </source>
</evidence>
<keyword evidence="6 7" id="KW-0472">Membrane</keyword>
<keyword evidence="5 7" id="KW-1133">Transmembrane helix</keyword>
<dbReference type="AlphaFoldDB" id="A0A553IGA9"/>
<feature type="domain" description="ABC transmembrane type-1" evidence="9">
    <location>
        <begin position="294"/>
        <end position="497"/>
    </location>
</feature>
<keyword evidence="7" id="KW-0813">Transport</keyword>